<evidence type="ECO:0000259" key="6">
    <source>
        <dbReference type="PROSITE" id="PS50102"/>
    </source>
</evidence>
<protein>
    <recommendedName>
        <fullName evidence="6">RRM domain-containing protein</fullName>
    </recommendedName>
</protein>
<accession>A0A834J120</accession>
<gene>
    <name evidence="7" type="ORF">HZH68_016847</name>
</gene>
<evidence type="ECO:0000256" key="1">
    <source>
        <dbReference type="ARBA" id="ARBA00004123"/>
    </source>
</evidence>
<keyword evidence="2" id="KW-0677">Repeat</keyword>
<dbReference type="PANTHER" id="PTHR48039:SF5">
    <property type="entry name" value="RNA-BINDING PROTEIN 28"/>
    <property type="match status" value="1"/>
</dbReference>
<organism evidence="7 8">
    <name type="scientific">Vespula germanica</name>
    <name type="common">German yellow jacket</name>
    <name type="synonym">Paravespula germanica</name>
    <dbReference type="NCBI Taxonomy" id="30212"/>
    <lineage>
        <taxon>Eukaryota</taxon>
        <taxon>Metazoa</taxon>
        <taxon>Ecdysozoa</taxon>
        <taxon>Arthropoda</taxon>
        <taxon>Hexapoda</taxon>
        <taxon>Insecta</taxon>
        <taxon>Pterygota</taxon>
        <taxon>Neoptera</taxon>
        <taxon>Endopterygota</taxon>
        <taxon>Hymenoptera</taxon>
        <taxon>Apocrita</taxon>
        <taxon>Aculeata</taxon>
        <taxon>Vespoidea</taxon>
        <taxon>Vespidae</taxon>
        <taxon>Vespinae</taxon>
        <taxon>Vespula</taxon>
    </lineage>
</organism>
<evidence type="ECO:0000256" key="3">
    <source>
        <dbReference type="ARBA" id="ARBA00022884"/>
    </source>
</evidence>
<name>A0A834J120_VESGE</name>
<dbReference type="AlphaFoldDB" id="A0A834J120"/>
<dbReference type="PROSITE" id="PS50102">
    <property type="entry name" value="RRM"/>
    <property type="match status" value="1"/>
</dbReference>
<dbReference type="GO" id="GO:0003729">
    <property type="term" value="F:mRNA binding"/>
    <property type="evidence" value="ECO:0007669"/>
    <property type="project" value="TreeGrafter"/>
</dbReference>
<dbReference type="Pfam" id="PF00076">
    <property type="entry name" value="RRM_1"/>
    <property type="match status" value="1"/>
</dbReference>
<dbReference type="EMBL" id="JACSDZ010000024">
    <property type="protein sequence ID" value="KAF7379899.1"/>
    <property type="molecule type" value="Genomic_DNA"/>
</dbReference>
<dbReference type="GO" id="GO:0005730">
    <property type="term" value="C:nucleolus"/>
    <property type="evidence" value="ECO:0007669"/>
    <property type="project" value="TreeGrafter"/>
</dbReference>
<dbReference type="Gene3D" id="3.30.70.330">
    <property type="match status" value="1"/>
</dbReference>
<evidence type="ECO:0000256" key="4">
    <source>
        <dbReference type="ARBA" id="ARBA00023242"/>
    </source>
</evidence>
<dbReference type="InterPro" id="IPR051945">
    <property type="entry name" value="RRM_MRD1_RNA_proc_ribogen"/>
</dbReference>
<keyword evidence="4" id="KW-0539">Nucleus</keyword>
<keyword evidence="8" id="KW-1185">Reference proteome</keyword>
<dbReference type="PANTHER" id="PTHR48039">
    <property type="entry name" value="RNA-BINDING MOTIF PROTEIN 14B"/>
    <property type="match status" value="1"/>
</dbReference>
<evidence type="ECO:0000256" key="2">
    <source>
        <dbReference type="ARBA" id="ARBA00022737"/>
    </source>
</evidence>
<dbReference type="InterPro" id="IPR035979">
    <property type="entry name" value="RBD_domain_sf"/>
</dbReference>
<feature type="domain" description="RRM" evidence="6">
    <location>
        <begin position="46"/>
        <end position="123"/>
    </location>
</feature>
<evidence type="ECO:0000313" key="8">
    <source>
        <dbReference type="Proteomes" id="UP000617340"/>
    </source>
</evidence>
<evidence type="ECO:0000256" key="5">
    <source>
        <dbReference type="PROSITE-ProRule" id="PRU00176"/>
    </source>
</evidence>
<dbReference type="InterPro" id="IPR000504">
    <property type="entry name" value="RRM_dom"/>
</dbReference>
<comment type="caution">
    <text evidence="7">The sequence shown here is derived from an EMBL/GenBank/DDBJ whole genome shotgun (WGS) entry which is preliminary data.</text>
</comment>
<evidence type="ECO:0000313" key="7">
    <source>
        <dbReference type="EMBL" id="KAF7379899.1"/>
    </source>
</evidence>
<dbReference type="Proteomes" id="UP000617340">
    <property type="component" value="Unassembled WGS sequence"/>
</dbReference>
<proteinExistence type="predicted"/>
<reference evidence="7" key="1">
    <citation type="journal article" date="2020" name="G3 (Bethesda)">
        <title>High-Quality Assemblies for Three Invasive Social Wasps from the &lt;i&gt;Vespula&lt;/i&gt; Genus.</title>
        <authorList>
            <person name="Harrop T.W.R."/>
            <person name="Guhlin J."/>
            <person name="McLaughlin G.M."/>
            <person name="Permina E."/>
            <person name="Stockwell P."/>
            <person name="Gilligan J."/>
            <person name="Le Lec M.F."/>
            <person name="Gruber M.A.M."/>
            <person name="Quinn O."/>
            <person name="Lovegrove M."/>
            <person name="Duncan E.J."/>
            <person name="Remnant E.J."/>
            <person name="Van Eeckhoven J."/>
            <person name="Graham B."/>
            <person name="Knapp R.A."/>
            <person name="Langford K.W."/>
            <person name="Kronenberg Z."/>
            <person name="Press M.O."/>
            <person name="Eacker S.M."/>
            <person name="Wilson-Rankin E.E."/>
            <person name="Purcell J."/>
            <person name="Lester P.J."/>
            <person name="Dearden P.K."/>
        </authorList>
    </citation>
    <scope>NUCLEOTIDE SEQUENCE</scope>
    <source>
        <strain evidence="7">Linc-1</strain>
    </source>
</reference>
<dbReference type="SMART" id="SM00360">
    <property type="entry name" value="RRM"/>
    <property type="match status" value="1"/>
</dbReference>
<keyword evidence="3 5" id="KW-0694">RNA-binding</keyword>
<dbReference type="InterPro" id="IPR012677">
    <property type="entry name" value="Nucleotide-bd_a/b_plait_sf"/>
</dbReference>
<dbReference type="SUPFAM" id="SSF54928">
    <property type="entry name" value="RNA-binding domain, RBD"/>
    <property type="match status" value="1"/>
</dbReference>
<sequence length="824" mass="96752">MDKTKQRQSNNKNGLSWIYRKKAKLRRAENITQNEHTDTKLNDSATRIVVRNLPFKIKEEDIKCLYEKYGEIKEIILPCQSNLSLIGYAFIEFKRMQDASKAIFNTNKKEFFGRIITSGWVVANSKLYKKMKNISEINNKNKSSVSSSKKQNTDVGKGYKSLTLQETDIPKHKKRINYISNIKTFFHIFDSMDRGFKQILWMTWTLRNRTLFLNYTIRSRITQTTLQNYWNSSKDIYRSVKLQPIKRIILESYTLSSVNATHILDCISNQCSDMDLKDMLDILTILTKIVNEDGKQFNLRNHKGFKLLCEKLQKQIRNMNVSDVVQVIKLLNFLDIPASTMLMQNLLQIIRNSINELDIHQIHLLLIILKKMEDTPLSSALLIALPILIPNILSTKLDYLNLKELSLALFYIKYVERRDLTNKIYRSIESLLMNDSRNVSVSTLKYIFISLCTLSNKTKFVSDHFKTMEIIRQALFQKINKLIPTDILECINEICKNVIEGKMIPYSYNTTFINELLNVAITKNMDSKICFDIAKYLNNISYIYIPFIEFMINEHVKEDVMKQIHSHNLKTILHTLSNAEYQTVPWFVLENKFLDETFIKQCSIQTLLKYTLDLAALNRYYPKMLSRIFTNINKKVLISFTDLDFKRLLLLYQSVKTLYPDYLGPWFDKDEFYMYYISEKVSNELRKTLERAMGGPQYVLSYLKTKIGHNINHAIIMRKGGFPIAFNMYNSDILAKYTHYVEELQCTQENFVILILEFPSGAYSINTQKLLGIRNLQIKTIEKWTGHRCVSINMKVWCNLPSHERVTYIMQKIKDKYPEIMEIT</sequence>
<comment type="subcellular location">
    <subcellularLocation>
        <location evidence="1">Nucleus</location>
    </subcellularLocation>
</comment>